<comment type="caution">
    <text evidence="2">The sequence shown here is derived from an EMBL/GenBank/DDBJ whole genome shotgun (WGS) entry which is preliminary data.</text>
</comment>
<proteinExistence type="predicted"/>
<organism evidence="2">
    <name type="scientific">mine drainage metagenome</name>
    <dbReference type="NCBI Taxonomy" id="410659"/>
    <lineage>
        <taxon>unclassified sequences</taxon>
        <taxon>metagenomes</taxon>
        <taxon>ecological metagenomes</taxon>
    </lineage>
</organism>
<dbReference type="AlphaFoldDB" id="T1BCZ4"/>
<protein>
    <submittedName>
        <fullName evidence="2">Phosphoglyceromutase</fullName>
    </submittedName>
</protein>
<dbReference type="Gene3D" id="3.40.50.1240">
    <property type="entry name" value="Phosphoglycerate mutase-like"/>
    <property type="match status" value="1"/>
</dbReference>
<evidence type="ECO:0000256" key="1">
    <source>
        <dbReference type="SAM" id="MobiDB-lite"/>
    </source>
</evidence>
<sequence length="63" mass="6961">YGDLTGKGQEGDRRAVRGRAVHLWRRSYDVPPPRLAEGDPRGAASDPRYRDVPAEFSPRAPSA</sequence>
<evidence type="ECO:0000313" key="2">
    <source>
        <dbReference type="EMBL" id="EQD70766.1"/>
    </source>
</evidence>
<name>T1BCZ4_9ZZZZ</name>
<gene>
    <name evidence="2" type="ORF">B1A_06134</name>
</gene>
<accession>T1BCZ4</accession>
<reference evidence="2" key="1">
    <citation type="submission" date="2013-08" db="EMBL/GenBank/DDBJ databases">
        <authorList>
            <person name="Mendez C."/>
            <person name="Richter M."/>
            <person name="Ferrer M."/>
            <person name="Sanchez J."/>
        </authorList>
    </citation>
    <scope>NUCLEOTIDE SEQUENCE</scope>
</reference>
<feature type="region of interest" description="Disordered" evidence="1">
    <location>
        <begin position="27"/>
        <end position="63"/>
    </location>
</feature>
<dbReference type="InterPro" id="IPR029033">
    <property type="entry name" value="His_PPase_superfam"/>
</dbReference>
<dbReference type="EMBL" id="AUZX01004460">
    <property type="protein sequence ID" value="EQD70766.1"/>
    <property type="molecule type" value="Genomic_DNA"/>
</dbReference>
<feature type="non-terminal residue" evidence="2">
    <location>
        <position position="1"/>
    </location>
</feature>
<reference evidence="2" key="2">
    <citation type="journal article" date="2014" name="ISME J.">
        <title>Microbial stratification in low pH oxic and suboxic macroscopic growths along an acid mine drainage.</title>
        <authorList>
            <person name="Mendez-Garcia C."/>
            <person name="Mesa V."/>
            <person name="Sprenger R.R."/>
            <person name="Richter M."/>
            <person name="Diez M.S."/>
            <person name="Solano J."/>
            <person name="Bargiela R."/>
            <person name="Golyshina O.V."/>
            <person name="Manteca A."/>
            <person name="Ramos J.L."/>
            <person name="Gallego J.R."/>
            <person name="Llorente I."/>
            <person name="Martins Dos Santos V.A."/>
            <person name="Jensen O.N."/>
            <person name="Pelaez A.I."/>
            <person name="Sanchez J."/>
            <person name="Ferrer M."/>
        </authorList>
    </citation>
    <scope>NUCLEOTIDE SEQUENCE</scope>
</reference>